<feature type="region of interest" description="Disordered" evidence="1">
    <location>
        <begin position="1"/>
        <end position="40"/>
    </location>
</feature>
<accession>A0A078JFB3</accession>
<evidence type="ECO:0000313" key="2">
    <source>
        <dbReference type="EMBL" id="CDY63730.1"/>
    </source>
</evidence>
<dbReference type="Gramene" id="CDY63730">
    <property type="protein sequence ID" value="CDY63730"/>
    <property type="gene ID" value="GSBRNA2T00039584001"/>
</dbReference>
<dbReference type="EMBL" id="LK034344">
    <property type="protein sequence ID" value="CDY63730.1"/>
    <property type="molecule type" value="Genomic_DNA"/>
</dbReference>
<evidence type="ECO:0000256" key="1">
    <source>
        <dbReference type="SAM" id="MobiDB-lite"/>
    </source>
</evidence>
<proteinExistence type="predicted"/>
<reference evidence="2 3" key="1">
    <citation type="journal article" date="2014" name="Science">
        <title>Plant genetics. Early allopolyploid evolution in the post-Neolithic Brassica napus oilseed genome.</title>
        <authorList>
            <person name="Chalhoub B."/>
            <person name="Denoeud F."/>
            <person name="Liu S."/>
            <person name="Parkin I.A."/>
            <person name="Tang H."/>
            <person name="Wang X."/>
            <person name="Chiquet J."/>
            <person name="Belcram H."/>
            <person name="Tong C."/>
            <person name="Samans B."/>
            <person name="Correa M."/>
            <person name="Da Silva C."/>
            <person name="Just J."/>
            <person name="Falentin C."/>
            <person name="Koh C.S."/>
            <person name="Le Clainche I."/>
            <person name="Bernard M."/>
            <person name="Bento P."/>
            <person name="Noel B."/>
            <person name="Labadie K."/>
            <person name="Alberti A."/>
            <person name="Charles M."/>
            <person name="Arnaud D."/>
            <person name="Guo H."/>
            <person name="Daviaud C."/>
            <person name="Alamery S."/>
            <person name="Jabbari K."/>
            <person name="Zhao M."/>
            <person name="Edger P.P."/>
            <person name="Chelaifa H."/>
            <person name="Tack D."/>
            <person name="Lassalle G."/>
            <person name="Mestiri I."/>
            <person name="Schnel N."/>
            <person name="Le Paslier M.C."/>
            <person name="Fan G."/>
            <person name="Renault V."/>
            <person name="Bayer P.E."/>
            <person name="Golicz A.A."/>
            <person name="Manoli S."/>
            <person name="Lee T.H."/>
            <person name="Thi V.H."/>
            <person name="Chalabi S."/>
            <person name="Hu Q."/>
            <person name="Fan C."/>
            <person name="Tollenaere R."/>
            <person name="Lu Y."/>
            <person name="Battail C."/>
            <person name="Shen J."/>
            <person name="Sidebottom C.H."/>
            <person name="Wang X."/>
            <person name="Canaguier A."/>
            <person name="Chauveau A."/>
            <person name="Berard A."/>
            <person name="Deniot G."/>
            <person name="Guan M."/>
            <person name="Liu Z."/>
            <person name="Sun F."/>
            <person name="Lim Y.P."/>
            <person name="Lyons E."/>
            <person name="Town C.D."/>
            <person name="Bancroft I."/>
            <person name="Wang X."/>
            <person name="Meng J."/>
            <person name="Ma J."/>
            <person name="Pires J.C."/>
            <person name="King G.J."/>
            <person name="Brunel D."/>
            <person name="Delourme R."/>
            <person name="Renard M."/>
            <person name="Aury J.M."/>
            <person name="Adams K.L."/>
            <person name="Batley J."/>
            <person name="Snowdon R.J."/>
            <person name="Tost J."/>
            <person name="Edwards D."/>
            <person name="Zhou Y."/>
            <person name="Hua W."/>
            <person name="Sharpe A.G."/>
            <person name="Paterson A.H."/>
            <person name="Guan C."/>
            <person name="Wincker P."/>
        </authorList>
    </citation>
    <scope>NUCLEOTIDE SEQUENCE [LARGE SCALE GENOMIC DNA]</scope>
    <source>
        <strain evidence="3">cv. Darmor-bzh</strain>
    </source>
</reference>
<feature type="compositionally biased region" description="Basic residues" evidence="1">
    <location>
        <begin position="23"/>
        <end position="34"/>
    </location>
</feature>
<organism evidence="2 3">
    <name type="scientific">Brassica napus</name>
    <name type="common">Rape</name>
    <dbReference type="NCBI Taxonomy" id="3708"/>
    <lineage>
        <taxon>Eukaryota</taxon>
        <taxon>Viridiplantae</taxon>
        <taxon>Streptophyta</taxon>
        <taxon>Embryophyta</taxon>
        <taxon>Tracheophyta</taxon>
        <taxon>Spermatophyta</taxon>
        <taxon>Magnoliopsida</taxon>
        <taxon>eudicotyledons</taxon>
        <taxon>Gunneridae</taxon>
        <taxon>Pentapetalae</taxon>
        <taxon>rosids</taxon>
        <taxon>malvids</taxon>
        <taxon>Brassicales</taxon>
        <taxon>Brassicaceae</taxon>
        <taxon>Brassiceae</taxon>
        <taxon>Brassica</taxon>
    </lineage>
</organism>
<protein>
    <submittedName>
        <fullName evidence="2">BnaCnng42500D protein</fullName>
    </submittedName>
</protein>
<dbReference type="Proteomes" id="UP000028999">
    <property type="component" value="Unassembled WGS sequence"/>
</dbReference>
<dbReference type="PaxDb" id="3708-A0A078JFB3"/>
<name>A0A078JFB3_BRANA</name>
<keyword evidence="3" id="KW-1185">Reference proteome</keyword>
<sequence>MYMSPTIVSKAKELQMQSTSRGRGNRGRGNRGTHLHYPSF</sequence>
<dbReference type="AlphaFoldDB" id="A0A078JFB3"/>
<evidence type="ECO:0000313" key="3">
    <source>
        <dbReference type="Proteomes" id="UP000028999"/>
    </source>
</evidence>
<gene>
    <name evidence="2" type="primary">BnaCnng42500D</name>
    <name evidence="2" type="ORF">GSBRNA2T00039584001</name>
</gene>